<dbReference type="InterPro" id="IPR030191">
    <property type="entry name" value="CodB"/>
</dbReference>
<comment type="caution">
    <text evidence="7">The sequence shown here is derived from an EMBL/GenBank/DDBJ whole genome shotgun (WGS) entry which is preliminary data.</text>
</comment>
<dbReference type="AlphaFoldDB" id="A0A6L5Y674"/>
<feature type="transmembrane region" description="Helical" evidence="6">
    <location>
        <begin position="103"/>
        <end position="123"/>
    </location>
</feature>
<feature type="transmembrane region" description="Helical" evidence="6">
    <location>
        <begin position="271"/>
        <end position="290"/>
    </location>
</feature>
<dbReference type="GO" id="GO:0005886">
    <property type="term" value="C:plasma membrane"/>
    <property type="evidence" value="ECO:0007669"/>
    <property type="project" value="TreeGrafter"/>
</dbReference>
<keyword evidence="8" id="KW-1185">Reference proteome</keyword>
<dbReference type="Proteomes" id="UP000474676">
    <property type="component" value="Unassembled WGS sequence"/>
</dbReference>
<dbReference type="Pfam" id="PF02133">
    <property type="entry name" value="Transp_cyt_pur"/>
    <property type="match status" value="1"/>
</dbReference>
<feature type="transmembrane region" description="Helical" evidence="6">
    <location>
        <begin position="173"/>
        <end position="191"/>
    </location>
</feature>
<evidence type="ECO:0000256" key="4">
    <source>
        <dbReference type="ARBA" id="ARBA00022989"/>
    </source>
</evidence>
<comment type="similarity">
    <text evidence="2">Belongs to the purine-cytosine permease (2.A.39) family.</text>
</comment>
<comment type="subcellular location">
    <subcellularLocation>
        <location evidence="1">Membrane</location>
        <topology evidence="1">Multi-pass membrane protein</topology>
    </subcellularLocation>
</comment>
<dbReference type="InterPro" id="IPR001248">
    <property type="entry name" value="Pur-cyt_permease"/>
</dbReference>
<feature type="transmembrane region" description="Helical" evidence="6">
    <location>
        <begin position="376"/>
        <end position="395"/>
    </location>
</feature>
<evidence type="ECO:0000256" key="3">
    <source>
        <dbReference type="ARBA" id="ARBA00022692"/>
    </source>
</evidence>
<feature type="transmembrane region" description="Helical" evidence="6">
    <location>
        <begin position="27"/>
        <end position="47"/>
    </location>
</feature>
<gene>
    <name evidence="7" type="ORF">FYJ64_06625</name>
</gene>
<sequence length="437" mass="46575">MDKMKKGGGGMETTTLAEVPMGERKSWIDVAMIQAGIMICVPSLMLGGMLVEAMSFKNAIISGVIGYVIVAVLFCLMGVIGSDIGRPTCVTAIAGFGRKGTRYIISTLIFISMIGWFAVQTSVCGNAFSSLIKSSAGADFPPQASMAIWGLIMLVTAVYGINALDWLNRISVPALFVITIAGTVLAVNKYGTGNLFNDPDKPGMTIVGGIVLTVSFMAAGCLAASDITRFQRTRRDTVLSSVLGVSPAGILMVVLGAVMTRVAQQYDLTQVFVMVGLPILGMIVLIAATWTTNTTNAYSGGINAVLMLRLADDRRWLATMVSGILGTVCALLGLADHFEAFLYILGDLLLPTMGVILADYWILGRGKPENFHMPQGFNWLGIVSWLAGYAVIRLIPQGIPFAQGILAAGLLYIILTKLIGRPQDKPGYVDAELTDRL</sequence>
<keyword evidence="4 6" id="KW-1133">Transmembrane helix</keyword>
<dbReference type="RefSeq" id="WP_154574431.1">
    <property type="nucleotide sequence ID" value="NZ_VUMZ01000005.1"/>
</dbReference>
<feature type="transmembrane region" description="Helical" evidence="6">
    <location>
        <begin position="143"/>
        <end position="161"/>
    </location>
</feature>
<accession>A0A6L5Y674</accession>
<proteinExistence type="inferred from homology"/>
<feature type="transmembrane region" description="Helical" evidence="6">
    <location>
        <begin position="203"/>
        <end position="225"/>
    </location>
</feature>
<keyword evidence="5 6" id="KW-0472">Membrane</keyword>
<organism evidence="7 8">
    <name type="scientific">Hornefia butyriciproducens</name>
    <dbReference type="NCBI Taxonomy" id="2652293"/>
    <lineage>
        <taxon>Bacteria</taxon>
        <taxon>Bacillati</taxon>
        <taxon>Bacillota</taxon>
        <taxon>Clostridia</taxon>
        <taxon>Peptostreptococcales</taxon>
        <taxon>Anaerovoracaceae</taxon>
        <taxon>Hornefia</taxon>
    </lineage>
</organism>
<reference evidence="7 8" key="1">
    <citation type="submission" date="2019-08" db="EMBL/GenBank/DDBJ databases">
        <title>In-depth cultivation of the pig gut microbiome towards novel bacterial diversity and tailored functional studies.</title>
        <authorList>
            <person name="Wylensek D."/>
            <person name="Hitch T.C.A."/>
            <person name="Clavel T."/>
        </authorList>
    </citation>
    <scope>NUCLEOTIDE SEQUENCE [LARGE SCALE GENOMIC DNA]</scope>
    <source>
        <strain evidence="7 8">WCA-MUC-591-APC-3H</strain>
    </source>
</reference>
<protein>
    <submittedName>
        <fullName evidence="7">Cytosine permease</fullName>
    </submittedName>
</protein>
<evidence type="ECO:0000313" key="7">
    <source>
        <dbReference type="EMBL" id="MST51988.1"/>
    </source>
</evidence>
<evidence type="ECO:0000256" key="6">
    <source>
        <dbReference type="SAM" id="Phobius"/>
    </source>
</evidence>
<evidence type="ECO:0000313" key="8">
    <source>
        <dbReference type="Proteomes" id="UP000474676"/>
    </source>
</evidence>
<keyword evidence="3 6" id="KW-0812">Transmembrane</keyword>
<feature type="transmembrane region" description="Helical" evidence="6">
    <location>
        <begin position="316"/>
        <end position="335"/>
    </location>
</feature>
<evidence type="ECO:0000256" key="5">
    <source>
        <dbReference type="ARBA" id="ARBA00023136"/>
    </source>
</evidence>
<dbReference type="EMBL" id="VUMZ01000005">
    <property type="protein sequence ID" value="MST51988.1"/>
    <property type="molecule type" value="Genomic_DNA"/>
</dbReference>
<dbReference type="GO" id="GO:0015209">
    <property type="term" value="F:cytosine transmembrane transporter activity"/>
    <property type="evidence" value="ECO:0007669"/>
    <property type="project" value="InterPro"/>
</dbReference>
<dbReference type="Gene3D" id="1.10.4160.10">
    <property type="entry name" value="Hydantoin permease"/>
    <property type="match status" value="1"/>
</dbReference>
<feature type="transmembrane region" description="Helical" evidence="6">
    <location>
        <begin position="401"/>
        <end position="419"/>
    </location>
</feature>
<feature type="transmembrane region" description="Helical" evidence="6">
    <location>
        <begin position="237"/>
        <end position="259"/>
    </location>
</feature>
<name>A0A6L5Y674_9FIRM</name>
<dbReference type="PANTHER" id="PTHR30569:SF0">
    <property type="entry name" value="CYTOSINE PERMEASE"/>
    <property type="match status" value="1"/>
</dbReference>
<dbReference type="GeneID" id="303114998"/>
<dbReference type="PANTHER" id="PTHR30569">
    <property type="entry name" value="CYTOSINE TRANSPORTER CODB"/>
    <property type="match status" value="1"/>
</dbReference>
<evidence type="ECO:0000256" key="1">
    <source>
        <dbReference type="ARBA" id="ARBA00004141"/>
    </source>
</evidence>
<feature type="transmembrane region" description="Helical" evidence="6">
    <location>
        <begin position="59"/>
        <end position="82"/>
    </location>
</feature>
<evidence type="ECO:0000256" key="2">
    <source>
        <dbReference type="ARBA" id="ARBA00008974"/>
    </source>
</evidence>
<dbReference type="CDD" id="cd11484">
    <property type="entry name" value="SLC-NCS1sbd_CobB-like"/>
    <property type="match status" value="1"/>
</dbReference>
<feature type="transmembrane region" description="Helical" evidence="6">
    <location>
        <begin position="341"/>
        <end position="364"/>
    </location>
</feature>